<feature type="transmembrane region" description="Helical" evidence="1">
    <location>
        <begin position="93"/>
        <end position="110"/>
    </location>
</feature>
<name>A0A835LT91_9MAGN</name>
<proteinExistence type="predicted"/>
<evidence type="ECO:0000256" key="1">
    <source>
        <dbReference type="SAM" id="Phobius"/>
    </source>
</evidence>
<dbReference type="Gene3D" id="3.40.970.10">
    <property type="entry name" value="Ribonuclease H1, N-terminal domain"/>
    <property type="match status" value="1"/>
</dbReference>
<dbReference type="EMBL" id="JADFTS010000005">
    <property type="protein sequence ID" value="KAF9604042.1"/>
    <property type="molecule type" value="Genomic_DNA"/>
</dbReference>
<keyword evidence="1" id="KW-0812">Transmembrane</keyword>
<dbReference type="OrthoDB" id="1922118at2759"/>
<organism evidence="3 4">
    <name type="scientific">Coptis chinensis</name>
    <dbReference type="NCBI Taxonomy" id="261450"/>
    <lineage>
        <taxon>Eukaryota</taxon>
        <taxon>Viridiplantae</taxon>
        <taxon>Streptophyta</taxon>
        <taxon>Embryophyta</taxon>
        <taxon>Tracheophyta</taxon>
        <taxon>Spermatophyta</taxon>
        <taxon>Magnoliopsida</taxon>
        <taxon>Ranunculales</taxon>
        <taxon>Ranunculaceae</taxon>
        <taxon>Coptidoideae</taxon>
        <taxon>Coptis</taxon>
    </lineage>
</organism>
<dbReference type="Proteomes" id="UP000631114">
    <property type="component" value="Unassembled WGS sequence"/>
</dbReference>
<dbReference type="Pfam" id="PF01693">
    <property type="entry name" value="Cauli_VI"/>
    <property type="match status" value="1"/>
</dbReference>
<dbReference type="AlphaFoldDB" id="A0A835LT91"/>
<keyword evidence="1" id="KW-1133">Transmembrane helix</keyword>
<sequence>MAKFCHAVIRGWQLGIYKHWSSCREHVYKFVGQDYIGYNSIKEAELLLRKKRIKNYYNEFNQTLEETTVQPIPMVITTTGRLASKPSTTANQFYLGTWLSSLLAYLLFLLL</sequence>
<evidence type="ECO:0000313" key="3">
    <source>
        <dbReference type="EMBL" id="KAF9604042.1"/>
    </source>
</evidence>
<keyword evidence="4" id="KW-1185">Reference proteome</keyword>
<dbReference type="InterPro" id="IPR037056">
    <property type="entry name" value="RNase_H1_N_sf"/>
</dbReference>
<dbReference type="InterPro" id="IPR009027">
    <property type="entry name" value="Ribosomal_bL9/RNase_H1_N"/>
</dbReference>
<dbReference type="SUPFAM" id="SSF55658">
    <property type="entry name" value="L9 N-domain-like"/>
    <property type="match status" value="1"/>
</dbReference>
<keyword evidence="1" id="KW-0472">Membrane</keyword>
<comment type="caution">
    <text evidence="3">The sequence shown here is derived from an EMBL/GenBank/DDBJ whole genome shotgun (WGS) entry which is preliminary data.</text>
</comment>
<protein>
    <recommendedName>
        <fullName evidence="2">Ribonuclease H1 N-terminal domain-containing protein</fullName>
    </recommendedName>
</protein>
<evidence type="ECO:0000259" key="2">
    <source>
        <dbReference type="Pfam" id="PF01693"/>
    </source>
</evidence>
<accession>A0A835LT91</accession>
<gene>
    <name evidence="3" type="ORF">IFM89_001402</name>
</gene>
<evidence type="ECO:0000313" key="4">
    <source>
        <dbReference type="Proteomes" id="UP000631114"/>
    </source>
</evidence>
<reference evidence="3 4" key="1">
    <citation type="submission" date="2020-10" db="EMBL/GenBank/DDBJ databases">
        <title>The Coptis chinensis genome and diversification of protoberbering-type alkaloids.</title>
        <authorList>
            <person name="Wang B."/>
            <person name="Shu S."/>
            <person name="Song C."/>
            <person name="Liu Y."/>
        </authorList>
    </citation>
    <scope>NUCLEOTIDE SEQUENCE [LARGE SCALE GENOMIC DNA]</scope>
    <source>
        <strain evidence="3">HL-2020</strain>
        <tissue evidence="3">Leaf</tissue>
    </source>
</reference>
<dbReference type="InterPro" id="IPR011320">
    <property type="entry name" value="RNase_H1_N"/>
</dbReference>
<feature type="domain" description="Ribonuclease H1 N-terminal" evidence="2">
    <location>
        <begin position="7"/>
        <end position="45"/>
    </location>
</feature>